<evidence type="ECO:0000313" key="2">
    <source>
        <dbReference type="Proteomes" id="UP000215596"/>
    </source>
</evidence>
<protein>
    <submittedName>
        <fullName evidence="1">Uncharacterized protein</fullName>
    </submittedName>
</protein>
<dbReference type="AlphaFoldDB" id="A0A268EQR0"/>
<reference evidence="1 2" key="1">
    <citation type="submission" date="2017-07" db="EMBL/GenBank/DDBJ databases">
        <title>Isolation and whole genome analysis of endospore-forming bacteria from heroin.</title>
        <authorList>
            <person name="Kalinowski J."/>
            <person name="Ahrens B."/>
            <person name="Al-Dilaimi A."/>
            <person name="Winkler A."/>
            <person name="Wibberg D."/>
            <person name="Schleenbecker U."/>
            <person name="Ruckert C."/>
            <person name="Wolfel R."/>
            <person name="Grass G."/>
        </authorList>
    </citation>
    <scope>NUCLEOTIDE SEQUENCE [LARGE SCALE GENOMIC DNA]</scope>
    <source>
        <strain evidence="1 2">7537-G1</strain>
    </source>
</reference>
<evidence type="ECO:0000313" key="1">
    <source>
        <dbReference type="EMBL" id="PAD75431.1"/>
    </source>
</evidence>
<dbReference type="OrthoDB" id="2627004at2"/>
<dbReference type="Proteomes" id="UP000215596">
    <property type="component" value="Unassembled WGS sequence"/>
</dbReference>
<gene>
    <name evidence="1" type="ORF">CHH67_14555</name>
</gene>
<accession>A0A268EQR0</accession>
<comment type="caution">
    <text evidence="1">The sequence shown here is derived from an EMBL/GenBank/DDBJ whole genome shotgun (WGS) entry which is preliminary data.</text>
</comment>
<dbReference type="RefSeq" id="WP_095265921.1">
    <property type="nucleotide sequence ID" value="NZ_NPBY01000045.1"/>
</dbReference>
<dbReference type="EMBL" id="NPBY01000045">
    <property type="protein sequence ID" value="PAD75431.1"/>
    <property type="molecule type" value="Genomic_DNA"/>
</dbReference>
<name>A0A268EQR0_9BACL</name>
<sequence length="76" mass="8719">MTIERNGQYLSQDIHFFTAALSETLVTVWEEDPAGVYIEIERGFIEGYSSEVVHVRNVASGSRTSYNRDTVMFQRI</sequence>
<organism evidence="1 2">
    <name type="scientific">Paenibacillus campinasensis</name>
    <dbReference type="NCBI Taxonomy" id="66347"/>
    <lineage>
        <taxon>Bacteria</taxon>
        <taxon>Bacillati</taxon>
        <taxon>Bacillota</taxon>
        <taxon>Bacilli</taxon>
        <taxon>Bacillales</taxon>
        <taxon>Paenibacillaceae</taxon>
        <taxon>Paenibacillus</taxon>
    </lineage>
</organism>
<proteinExistence type="predicted"/>